<comment type="similarity">
    <text evidence="1 2">Belongs to the small heat shock protein (HSP20) family.</text>
</comment>
<keyword evidence="5" id="KW-1185">Reference proteome</keyword>
<dbReference type="Pfam" id="PF00011">
    <property type="entry name" value="HSP20"/>
    <property type="match status" value="1"/>
</dbReference>
<evidence type="ECO:0000313" key="4">
    <source>
        <dbReference type="EMBL" id="QEG24684.1"/>
    </source>
</evidence>
<protein>
    <submittedName>
        <fullName evidence="4">18 kDa heat shock protein</fullName>
    </submittedName>
</protein>
<reference evidence="4 5" key="1">
    <citation type="submission" date="2019-08" db="EMBL/GenBank/DDBJ databases">
        <title>Deep-cultivation of Planctomycetes and their phenomic and genomic characterization uncovers novel biology.</title>
        <authorList>
            <person name="Wiegand S."/>
            <person name="Jogler M."/>
            <person name="Boedeker C."/>
            <person name="Pinto D."/>
            <person name="Vollmers J."/>
            <person name="Rivas-Marin E."/>
            <person name="Kohn T."/>
            <person name="Peeters S.H."/>
            <person name="Heuer A."/>
            <person name="Rast P."/>
            <person name="Oberbeckmann S."/>
            <person name="Bunk B."/>
            <person name="Jeske O."/>
            <person name="Meyerdierks A."/>
            <person name="Storesund J.E."/>
            <person name="Kallscheuer N."/>
            <person name="Luecker S."/>
            <person name="Lage O.M."/>
            <person name="Pohl T."/>
            <person name="Merkel B.J."/>
            <person name="Hornburger P."/>
            <person name="Mueller R.-W."/>
            <person name="Bruemmer F."/>
            <person name="Labrenz M."/>
            <person name="Spormann A.M."/>
            <person name="Op den Camp H."/>
            <person name="Overmann J."/>
            <person name="Amann R."/>
            <person name="Jetten M.S.M."/>
            <person name="Mascher T."/>
            <person name="Medema M.H."/>
            <person name="Devos D.P."/>
            <person name="Kaster A.-K."/>
            <person name="Ovreas L."/>
            <person name="Rohde M."/>
            <person name="Galperin M.Y."/>
            <person name="Jogler C."/>
        </authorList>
    </citation>
    <scope>NUCLEOTIDE SEQUENCE [LARGE SCALE GENOMIC DNA]</scope>
    <source>
        <strain evidence="4 5">FC18</strain>
    </source>
</reference>
<evidence type="ECO:0000259" key="3">
    <source>
        <dbReference type="PROSITE" id="PS01031"/>
    </source>
</evidence>
<evidence type="ECO:0000256" key="1">
    <source>
        <dbReference type="PROSITE-ProRule" id="PRU00285"/>
    </source>
</evidence>
<dbReference type="AlphaFoldDB" id="A0A5B9PEL1"/>
<dbReference type="SUPFAM" id="SSF49764">
    <property type="entry name" value="HSP20-like chaperones"/>
    <property type="match status" value="1"/>
</dbReference>
<evidence type="ECO:0000313" key="5">
    <source>
        <dbReference type="Proteomes" id="UP000322214"/>
    </source>
</evidence>
<dbReference type="CDD" id="cd06464">
    <property type="entry name" value="ACD_sHsps-like"/>
    <property type="match status" value="1"/>
</dbReference>
<keyword evidence="4" id="KW-0346">Stress response</keyword>
<dbReference type="STRING" id="980251.GCA_001642875_00964"/>
<name>A0A5B9PEL1_9BACT</name>
<dbReference type="RefSeq" id="WP_075083753.1">
    <property type="nucleotide sequence ID" value="NZ_CP042912.1"/>
</dbReference>
<gene>
    <name evidence="4" type="ORF">MFFC18_46050</name>
</gene>
<dbReference type="EMBL" id="CP042912">
    <property type="protein sequence ID" value="QEG24684.1"/>
    <property type="molecule type" value="Genomic_DNA"/>
</dbReference>
<sequence length="142" mass="15922">MNALTSNGSRLNLLPMNAFSREMSRWIDELSHDAKTVGHAPVSIWESDDSFHLEFDLPGVNVENVDLKVVENSLHVTATRDICQDVTYVRQERNFGQIERQFSLPTRIDESGIEAEMDAGVLKVVVPKAPESQVKKIEIKGS</sequence>
<dbReference type="InterPro" id="IPR002068">
    <property type="entry name" value="A-crystallin/Hsp20_dom"/>
</dbReference>
<dbReference type="OrthoDB" id="267530at2"/>
<feature type="domain" description="SHSP" evidence="3">
    <location>
        <begin position="33"/>
        <end position="142"/>
    </location>
</feature>
<dbReference type="PROSITE" id="PS01031">
    <property type="entry name" value="SHSP"/>
    <property type="match status" value="1"/>
</dbReference>
<proteinExistence type="inferred from homology"/>
<dbReference type="InterPro" id="IPR031107">
    <property type="entry name" value="Small_HSP"/>
</dbReference>
<dbReference type="InterPro" id="IPR008978">
    <property type="entry name" value="HSP20-like_chaperone"/>
</dbReference>
<dbReference type="PANTHER" id="PTHR11527">
    <property type="entry name" value="HEAT-SHOCK PROTEIN 20 FAMILY MEMBER"/>
    <property type="match status" value="1"/>
</dbReference>
<dbReference type="Gene3D" id="2.60.40.790">
    <property type="match status" value="1"/>
</dbReference>
<dbReference type="KEGG" id="mff:MFFC18_46050"/>
<evidence type="ECO:0000256" key="2">
    <source>
        <dbReference type="RuleBase" id="RU003616"/>
    </source>
</evidence>
<organism evidence="4 5">
    <name type="scientific">Mariniblastus fucicola</name>
    <dbReference type="NCBI Taxonomy" id="980251"/>
    <lineage>
        <taxon>Bacteria</taxon>
        <taxon>Pseudomonadati</taxon>
        <taxon>Planctomycetota</taxon>
        <taxon>Planctomycetia</taxon>
        <taxon>Pirellulales</taxon>
        <taxon>Pirellulaceae</taxon>
        <taxon>Mariniblastus</taxon>
    </lineage>
</organism>
<accession>A0A5B9PEL1</accession>
<dbReference type="Proteomes" id="UP000322214">
    <property type="component" value="Chromosome"/>
</dbReference>